<reference evidence="3" key="3">
    <citation type="submission" date="2025-08" db="UniProtKB">
        <authorList>
            <consortium name="RefSeq"/>
        </authorList>
    </citation>
    <scope>IDENTIFICATION</scope>
    <source>
        <strain evidence="3">NI907</strain>
    </source>
</reference>
<proteinExistence type="predicted"/>
<evidence type="ECO:0000313" key="3">
    <source>
        <dbReference type="RefSeq" id="XP_030987722.1"/>
    </source>
</evidence>
<keyword evidence="2" id="KW-1185">Reference proteome</keyword>
<evidence type="ECO:0000256" key="1">
    <source>
        <dbReference type="SAM" id="MobiDB-lite"/>
    </source>
</evidence>
<dbReference type="Proteomes" id="UP000515153">
    <property type="component" value="Unplaced"/>
</dbReference>
<dbReference type="KEGG" id="pgri:PgNI_00183"/>
<dbReference type="AlphaFoldDB" id="A0A6P8BKV8"/>
<organism evidence="2 3">
    <name type="scientific">Pyricularia grisea</name>
    <name type="common">Crabgrass-specific blast fungus</name>
    <name type="synonym">Magnaporthe grisea</name>
    <dbReference type="NCBI Taxonomy" id="148305"/>
    <lineage>
        <taxon>Eukaryota</taxon>
        <taxon>Fungi</taxon>
        <taxon>Dikarya</taxon>
        <taxon>Ascomycota</taxon>
        <taxon>Pezizomycotina</taxon>
        <taxon>Sordariomycetes</taxon>
        <taxon>Sordariomycetidae</taxon>
        <taxon>Magnaporthales</taxon>
        <taxon>Pyriculariaceae</taxon>
        <taxon>Pyricularia</taxon>
    </lineage>
</organism>
<protein>
    <submittedName>
        <fullName evidence="3">Uncharacterized protein</fullName>
    </submittedName>
</protein>
<gene>
    <name evidence="3" type="ORF">PgNI_00183</name>
</gene>
<name>A0A6P8BKV8_PYRGI</name>
<dbReference type="GeneID" id="41955180"/>
<reference evidence="3" key="2">
    <citation type="submission" date="2019-10" db="EMBL/GenBank/DDBJ databases">
        <authorList>
            <consortium name="NCBI Genome Project"/>
        </authorList>
    </citation>
    <scope>NUCLEOTIDE SEQUENCE</scope>
    <source>
        <strain evidence="3">NI907</strain>
    </source>
</reference>
<accession>A0A6P8BKV8</accession>
<feature type="region of interest" description="Disordered" evidence="1">
    <location>
        <begin position="42"/>
        <end position="83"/>
    </location>
</feature>
<dbReference type="RefSeq" id="XP_030987722.1">
    <property type="nucleotide sequence ID" value="XM_031120266.1"/>
</dbReference>
<sequence>MGTPQRARYDGRGPGVWTAPRLVEHAEVGGRRETWFPFVEVTGRDSGGGDDDDDVGKDGRKWTGTELTLDGSSGRRGRVPAGGRQCGVLGQSCTPTGPGICGPGMQGFRLGRGGRRL</sequence>
<reference evidence="3" key="1">
    <citation type="journal article" date="2019" name="Mol. Biol. Evol.">
        <title>Blast fungal genomes show frequent chromosomal changes, gene gains and losses, and effector gene turnover.</title>
        <authorList>
            <person name="Gomez Luciano L.B."/>
            <person name="Jason Tsai I."/>
            <person name="Chuma I."/>
            <person name="Tosa Y."/>
            <person name="Chen Y.H."/>
            <person name="Li J.Y."/>
            <person name="Li M.Y."/>
            <person name="Jade Lu M.Y."/>
            <person name="Nakayashiki H."/>
            <person name="Li W.H."/>
        </authorList>
    </citation>
    <scope>NUCLEOTIDE SEQUENCE</scope>
    <source>
        <strain evidence="3">NI907</strain>
    </source>
</reference>
<evidence type="ECO:0000313" key="2">
    <source>
        <dbReference type="Proteomes" id="UP000515153"/>
    </source>
</evidence>